<feature type="domain" description="Beta-lactamase class A catalytic" evidence="5">
    <location>
        <begin position="66"/>
        <end position="283"/>
    </location>
</feature>
<evidence type="ECO:0000259" key="5">
    <source>
        <dbReference type="Pfam" id="PF13354"/>
    </source>
</evidence>
<protein>
    <recommendedName>
        <fullName evidence="3">beta-lactamase</fullName>
        <ecNumber evidence="3">3.5.2.6</ecNumber>
    </recommendedName>
</protein>
<evidence type="ECO:0000256" key="3">
    <source>
        <dbReference type="ARBA" id="ARBA00012865"/>
    </source>
</evidence>
<feature type="chain" id="PRO_5025482658" description="beta-lactamase" evidence="4">
    <location>
        <begin position="29"/>
        <end position="309"/>
    </location>
</feature>
<dbReference type="EMBL" id="VWNA01000001">
    <property type="protein sequence ID" value="MQT12797.1"/>
    <property type="molecule type" value="Genomic_DNA"/>
</dbReference>
<dbReference type="Pfam" id="PF13354">
    <property type="entry name" value="Beta-lactamase2"/>
    <property type="match status" value="1"/>
</dbReference>
<dbReference type="GO" id="GO:0008800">
    <property type="term" value="F:beta-lactamase activity"/>
    <property type="evidence" value="ECO:0007669"/>
    <property type="project" value="UniProtKB-EC"/>
</dbReference>
<dbReference type="AlphaFoldDB" id="A0A6A7Y346"/>
<keyword evidence="7" id="KW-1185">Reference proteome</keyword>
<evidence type="ECO:0000256" key="1">
    <source>
        <dbReference type="ARBA" id="ARBA00001526"/>
    </source>
</evidence>
<keyword evidence="4" id="KW-0732">Signal</keyword>
<dbReference type="InterPro" id="IPR045155">
    <property type="entry name" value="Beta-lactam_cat"/>
</dbReference>
<dbReference type="NCBIfam" id="NF033103">
    <property type="entry name" value="bla_class_A"/>
    <property type="match status" value="1"/>
</dbReference>
<evidence type="ECO:0000256" key="4">
    <source>
        <dbReference type="SAM" id="SignalP"/>
    </source>
</evidence>
<comment type="similarity">
    <text evidence="2">Belongs to the class-A beta-lactamase family.</text>
</comment>
<reference evidence="6 7" key="1">
    <citation type="submission" date="2019-09" db="EMBL/GenBank/DDBJ databases">
        <title>Segnochrobactrum spirostomi gen. nov., sp. nov., isolated from the ciliate Spirostomum cf. yagiui and description of a novel family, Segnochrobactraceae fam. nov. within the order Rhizobiales of the class Alphaproteobacteria.</title>
        <authorList>
            <person name="Akter S."/>
            <person name="Shazib S.U.A."/>
            <person name="Shin M.K."/>
        </authorList>
    </citation>
    <scope>NUCLEOTIDE SEQUENCE [LARGE SCALE GENOMIC DNA]</scope>
    <source>
        <strain evidence="6 7">Sp-1</strain>
    </source>
</reference>
<proteinExistence type="inferred from homology"/>
<organism evidence="6 7">
    <name type="scientific">Segnochrobactrum spirostomi</name>
    <dbReference type="NCBI Taxonomy" id="2608987"/>
    <lineage>
        <taxon>Bacteria</taxon>
        <taxon>Pseudomonadati</taxon>
        <taxon>Pseudomonadota</taxon>
        <taxon>Alphaproteobacteria</taxon>
        <taxon>Hyphomicrobiales</taxon>
        <taxon>Segnochrobactraceae</taxon>
        <taxon>Segnochrobactrum</taxon>
    </lineage>
</organism>
<dbReference type="PRINTS" id="PR00118">
    <property type="entry name" value="BLACTAMASEA"/>
</dbReference>
<name>A0A6A7Y346_9HYPH</name>
<dbReference type="InterPro" id="IPR012338">
    <property type="entry name" value="Beta-lactam/transpept-like"/>
</dbReference>
<dbReference type="RefSeq" id="WP_153480024.1">
    <property type="nucleotide sequence ID" value="NZ_VWNA01000001.1"/>
</dbReference>
<dbReference type="GO" id="GO:0046677">
    <property type="term" value="P:response to antibiotic"/>
    <property type="evidence" value="ECO:0007669"/>
    <property type="project" value="InterPro"/>
</dbReference>
<evidence type="ECO:0000313" key="6">
    <source>
        <dbReference type="EMBL" id="MQT12797.1"/>
    </source>
</evidence>
<gene>
    <name evidence="6" type="primary">bla</name>
    <name evidence="6" type="ORF">F0357_09060</name>
</gene>
<dbReference type="PANTHER" id="PTHR35333">
    <property type="entry name" value="BETA-LACTAMASE"/>
    <property type="match status" value="1"/>
</dbReference>
<dbReference type="GO" id="GO:0030655">
    <property type="term" value="P:beta-lactam antibiotic catabolic process"/>
    <property type="evidence" value="ECO:0007669"/>
    <property type="project" value="InterPro"/>
</dbReference>
<dbReference type="PANTHER" id="PTHR35333:SF3">
    <property type="entry name" value="BETA-LACTAMASE-TYPE TRANSPEPTIDASE FOLD CONTAINING PROTEIN"/>
    <property type="match status" value="1"/>
</dbReference>
<sequence length="309" mass="32252">MADLTRRAAFSALAAPFLLALPLLPARAADAPQSQPGAGGTPARPDAAAAVAKFTAIEQAHGGRLGVVAVEAGTGRRIAYRGDERFPLCNTFEILAAGAVLARVDAGEEHLERRVIFHEDDVVEGSPATQGHVRPPGLTLAEICAAATEYSDNTAANLMLRSLGGPEGLTAFLRSLGDTESRVDRYEPELNDVKPGDPRDTTTPAAMAADLEKLLLGPVLSPTSRAQLAAWMIACKTGLERLRAGLPADWKAGDRTGADGLLVTDDVAILWPPERPPILVAAYYAGGAGAPRQQDAVLAEVGRIVAAAF</sequence>
<dbReference type="SUPFAM" id="SSF56601">
    <property type="entry name" value="beta-lactamase/transpeptidase-like"/>
    <property type="match status" value="1"/>
</dbReference>
<dbReference type="EC" id="3.5.2.6" evidence="3"/>
<dbReference type="Proteomes" id="UP000332515">
    <property type="component" value="Unassembled WGS sequence"/>
</dbReference>
<evidence type="ECO:0000313" key="7">
    <source>
        <dbReference type="Proteomes" id="UP000332515"/>
    </source>
</evidence>
<accession>A0A6A7Y346</accession>
<evidence type="ECO:0000256" key="2">
    <source>
        <dbReference type="ARBA" id="ARBA00009009"/>
    </source>
</evidence>
<dbReference type="InterPro" id="IPR000871">
    <property type="entry name" value="Beta-lactam_class-A"/>
</dbReference>
<comment type="catalytic activity">
    <reaction evidence="1">
        <text>a beta-lactam + H2O = a substituted beta-amino acid</text>
        <dbReference type="Rhea" id="RHEA:20401"/>
        <dbReference type="ChEBI" id="CHEBI:15377"/>
        <dbReference type="ChEBI" id="CHEBI:35627"/>
        <dbReference type="ChEBI" id="CHEBI:140347"/>
        <dbReference type="EC" id="3.5.2.6"/>
    </reaction>
</comment>
<feature type="signal peptide" evidence="4">
    <location>
        <begin position="1"/>
        <end position="28"/>
    </location>
</feature>
<dbReference type="Gene3D" id="3.40.710.10">
    <property type="entry name" value="DD-peptidase/beta-lactamase superfamily"/>
    <property type="match status" value="1"/>
</dbReference>
<comment type="caution">
    <text evidence="6">The sequence shown here is derived from an EMBL/GenBank/DDBJ whole genome shotgun (WGS) entry which is preliminary data.</text>
</comment>